<name>A0A1M7YZS5_9VIBR</name>
<reference evidence="5" key="1">
    <citation type="submission" date="2016-12" db="EMBL/GenBank/DDBJ databases">
        <authorList>
            <person name="Rodrigo-Torres L."/>
            <person name="Arahal R.D."/>
            <person name="Lucena T."/>
        </authorList>
    </citation>
    <scope>NUCLEOTIDE SEQUENCE [LARGE SCALE GENOMIC DNA]</scope>
</reference>
<feature type="region of interest" description="Disordered" evidence="1">
    <location>
        <begin position="145"/>
        <end position="249"/>
    </location>
</feature>
<dbReference type="GO" id="GO:0003677">
    <property type="term" value="F:DNA binding"/>
    <property type="evidence" value="ECO:0007669"/>
    <property type="project" value="InterPro"/>
</dbReference>
<proteinExistence type="predicted"/>
<dbReference type="PROSITE" id="PS50943">
    <property type="entry name" value="HTH_CROC1"/>
    <property type="match status" value="1"/>
</dbReference>
<dbReference type="InterPro" id="IPR001387">
    <property type="entry name" value="Cro/C1-type_HTH"/>
</dbReference>
<accession>A0A1M7YZS5</accession>
<dbReference type="InterPro" id="IPR010982">
    <property type="entry name" value="Lambda_DNA-bd_dom_sf"/>
</dbReference>
<gene>
    <name evidence="4" type="primary">rodZ</name>
    <name evidence="4" type="ORF">VQ7734_03864</name>
</gene>
<feature type="region of interest" description="Disordered" evidence="1">
    <location>
        <begin position="1"/>
        <end position="21"/>
    </location>
</feature>
<dbReference type="Pfam" id="PF13464">
    <property type="entry name" value="RodZ_C"/>
    <property type="match status" value="1"/>
</dbReference>
<dbReference type="Pfam" id="PF13413">
    <property type="entry name" value="HTH_25"/>
    <property type="match status" value="1"/>
</dbReference>
<evidence type="ECO:0000259" key="3">
    <source>
        <dbReference type="PROSITE" id="PS50943"/>
    </source>
</evidence>
<dbReference type="InterPro" id="IPR025194">
    <property type="entry name" value="RodZ-like_C"/>
</dbReference>
<dbReference type="OrthoDB" id="9790252at2"/>
<sequence length="334" mass="36889">MMTETETETTKDETPQKPGTLLRQKRESLGLTQKQVADKLRLRVTVIESLEDNNFNIDKVSTFVRGYIRSYARIVGLDEQSVVKAYDQYCGSEQQELSMTSFSRKTARQQHNSRINLITFGIIVIVIGISSLWWYQNQKDDTLLPQTDYSQSDTTPSSAPENNSPTLSSEPQPQDEFNTVKTLSSQDSEEETESSDTGSADTVETQISASEPAAQKTPAVKETSVADTKVEHNESTPDSQVANENDKAVEKQPAAGLTRLSMDFKDDCWVRVKDANGKTLIVGLKKAGRTIQLQGQAPFSFILGAPESVSVTFAGEPVDLSRYTSGKVARFTLP</sequence>
<feature type="domain" description="HTH cro/C1-type" evidence="3">
    <location>
        <begin position="22"/>
        <end position="47"/>
    </location>
</feature>
<keyword evidence="2" id="KW-1133">Transmembrane helix</keyword>
<feature type="compositionally biased region" description="Polar residues" evidence="1">
    <location>
        <begin position="145"/>
        <end position="181"/>
    </location>
</feature>
<dbReference type="PANTHER" id="PTHR34475:SF1">
    <property type="entry name" value="CYTOSKELETON PROTEIN RODZ"/>
    <property type="match status" value="1"/>
</dbReference>
<organism evidence="4 5">
    <name type="scientific">Vibrio quintilis</name>
    <dbReference type="NCBI Taxonomy" id="1117707"/>
    <lineage>
        <taxon>Bacteria</taxon>
        <taxon>Pseudomonadati</taxon>
        <taxon>Pseudomonadota</taxon>
        <taxon>Gammaproteobacteria</taxon>
        <taxon>Vibrionales</taxon>
        <taxon>Vibrionaceae</taxon>
        <taxon>Vibrio</taxon>
    </lineage>
</organism>
<keyword evidence="2" id="KW-0472">Membrane</keyword>
<dbReference type="Proteomes" id="UP000184600">
    <property type="component" value="Unassembled WGS sequence"/>
</dbReference>
<dbReference type="Gene3D" id="1.10.260.40">
    <property type="entry name" value="lambda repressor-like DNA-binding domains"/>
    <property type="match status" value="1"/>
</dbReference>
<dbReference type="CDD" id="cd00093">
    <property type="entry name" value="HTH_XRE"/>
    <property type="match status" value="1"/>
</dbReference>
<evidence type="ECO:0000256" key="2">
    <source>
        <dbReference type="SAM" id="Phobius"/>
    </source>
</evidence>
<dbReference type="EMBL" id="FRFG01000054">
    <property type="protein sequence ID" value="SHO58094.1"/>
    <property type="molecule type" value="Genomic_DNA"/>
</dbReference>
<dbReference type="NCBIfam" id="NF008109">
    <property type="entry name" value="PRK10856.1"/>
    <property type="match status" value="1"/>
</dbReference>
<evidence type="ECO:0000313" key="4">
    <source>
        <dbReference type="EMBL" id="SHO58094.1"/>
    </source>
</evidence>
<dbReference type="SUPFAM" id="SSF47413">
    <property type="entry name" value="lambda repressor-like DNA-binding domains"/>
    <property type="match status" value="1"/>
</dbReference>
<evidence type="ECO:0000313" key="5">
    <source>
        <dbReference type="Proteomes" id="UP000184600"/>
    </source>
</evidence>
<dbReference type="PANTHER" id="PTHR34475">
    <property type="match status" value="1"/>
</dbReference>
<dbReference type="STRING" id="1117707.VQ7734_03864"/>
<dbReference type="InterPro" id="IPR050400">
    <property type="entry name" value="Bact_Cytoskel_RodZ"/>
</dbReference>
<dbReference type="RefSeq" id="WP_073585544.1">
    <property type="nucleotide sequence ID" value="NZ_AP024897.1"/>
</dbReference>
<evidence type="ECO:0000256" key="1">
    <source>
        <dbReference type="SAM" id="MobiDB-lite"/>
    </source>
</evidence>
<feature type="transmembrane region" description="Helical" evidence="2">
    <location>
        <begin position="115"/>
        <end position="135"/>
    </location>
</feature>
<dbReference type="AlphaFoldDB" id="A0A1M7YZS5"/>
<keyword evidence="2" id="KW-0812">Transmembrane</keyword>
<keyword evidence="5" id="KW-1185">Reference proteome</keyword>
<protein>
    <submittedName>
        <fullName evidence="4">Cytoskeleton protein RodZ</fullName>
    </submittedName>
</protein>